<name>A0ACC1J3B5_9FUNG</name>
<proteinExistence type="predicted"/>
<reference evidence="1" key="1">
    <citation type="submission" date="2022-07" db="EMBL/GenBank/DDBJ databases">
        <title>Phylogenomic reconstructions and comparative analyses of Kickxellomycotina fungi.</title>
        <authorList>
            <person name="Reynolds N.K."/>
            <person name="Stajich J.E."/>
            <person name="Barry K."/>
            <person name="Grigoriev I.V."/>
            <person name="Crous P."/>
            <person name="Smith M.E."/>
        </authorList>
    </citation>
    <scope>NUCLEOTIDE SEQUENCE</scope>
    <source>
        <strain evidence="1">NRRL 5244</strain>
    </source>
</reference>
<feature type="non-terminal residue" evidence="1">
    <location>
        <position position="296"/>
    </location>
</feature>
<gene>
    <name evidence="1" type="ORF">FBU59_005207</name>
</gene>
<dbReference type="EMBL" id="JANBPW010004046">
    <property type="protein sequence ID" value="KAJ1935981.1"/>
    <property type="molecule type" value="Genomic_DNA"/>
</dbReference>
<comment type="caution">
    <text evidence="1">The sequence shown here is derived from an EMBL/GenBank/DDBJ whole genome shotgun (WGS) entry which is preliminary data.</text>
</comment>
<protein>
    <submittedName>
        <fullName evidence="1">Uncharacterized protein</fullName>
    </submittedName>
</protein>
<dbReference type="Proteomes" id="UP001150603">
    <property type="component" value="Unassembled WGS sequence"/>
</dbReference>
<evidence type="ECO:0000313" key="2">
    <source>
        <dbReference type="Proteomes" id="UP001150603"/>
    </source>
</evidence>
<organism evidence="1 2">
    <name type="scientific">Linderina macrospora</name>
    <dbReference type="NCBI Taxonomy" id="4868"/>
    <lineage>
        <taxon>Eukaryota</taxon>
        <taxon>Fungi</taxon>
        <taxon>Fungi incertae sedis</taxon>
        <taxon>Zoopagomycota</taxon>
        <taxon>Kickxellomycotina</taxon>
        <taxon>Kickxellomycetes</taxon>
        <taxon>Kickxellales</taxon>
        <taxon>Kickxellaceae</taxon>
        <taxon>Linderina</taxon>
    </lineage>
</organism>
<sequence length="296" mass="32378">MPERRSDAKQLASDSEQAIDTAPGSTPLVSCHPSDISLHSLCPRPSEEYLSSDSSNSMLETIASNPRYRDKPAPIDRQAEACVGPFERDLSKLAARLQPDPAATSSMQRTAAGRVQRPLQIHLDVAAVEHDIDTPTSSVPAAADNPGLLSHYLQLAEIDQQRERLGQKQLEQRRRMQQGTGSRRRRIQKLRDQLHASSLSRNRTRSHSQLAQPGVPPGAVGRETSVKKSMAATVLDESLAKSHNMNSEVSVPDDLNDPADISEKVTFAEEKKPIDPPATSKSPLANRTPPPMRAPF</sequence>
<evidence type="ECO:0000313" key="1">
    <source>
        <dbReference type="EMBL" id="KAJ1935981.1"/>
    </source>
</evidence>
<accession>A0ACC1J3B5</accession>
<keyword evidence="2" id="KW-1185">Reference proteome</keyword>